<evidence type="ECO:0000256" key="1">
    <source>
        <dbReference type="SAM" id="Phobius"/>
    </source>
</evidence>
<evidence type="ECO:0000313" key="2">
    <source>
        <dbReference type="EMBL" id="RNM29110.1"/>
    </source>
</evidence>
<dbReference type="OrthoDB" id="1768351at2"/>
<gene>
    <name evidence="2" type="ORF">EDX97_10795</name>
</gene>
<protein>
    <submittedName>
        <fullName evidence="2">Uncharacterized protein</fullName>
    </submittedName>
</protein>
<reference evidence="2 3" key="1">
    <citation type="submission" date="2018-11" db="EMBL/GenBank/DDBJ databases">
        <title>Clostridium sp. nov., a member of the family Erysipelotrichaceae isolated from pig faeces.</title>
        <authorList>
            <person name="Chang Y.-H."/>
        </authorList>
    </citation>
    <scope>NUCLEOTIDE SEQUENCE [LARGE SCALE GENOMIC DNA]</scope>
    <source>
        <strain evidence="2 3">YH-panp20</strain>
    </source>
</reference>
<keyword evidence="3" id="KW-1185">Reference proteome</keyword>
<sequence>MNERIRKKLLYFVSVGAMIAILTLIGYAFFMRQVNVDVTQNMKLEYTGENGNASLVVTNPATNINERTRTFLESVKYKADPNTDLSNGDRVKITATYDKSLARQYNFHPTHTTTTIKVSGLPDQYATVSKIPKSYLQDIYAAADTYIDDHEEDIFRIELNQSNANVKLRSNQTIYRAFLKSKKKGNSDRILEMHNLQYRVNDTDYTIYYTVIVPRINDSKEVVTDDIYGEEATMSEDEIKNKQYSEYVSRVYGSGYTIEEIK</sequence>
<feature type="transmembrane region" description="Helical" evidence="1">
    <location>
        <begin position="9"/>
        <end position="30"/>
    </location>
</feature>
<dbReference type="EMBL" id="RJQC01000005">
    <property type="protein sequence ID" value="RNM29110.1"/>
    <property type="molecule type" value="Genomic_DNA"/>
</dbReference>
<dbReference type="Proteomes" id="UP000276568">
    <property type="component" value="Unassembled WGS sequence"/>
</dbReference>
<proteinExistence type="predicted"/>
<keyword evidence="1" id="KW-0812">Transmembrane</keyword>
<name>A0A3N0HY40_9FIRM</name>
<keyword evidence="1" id="KW-1133">Transmembrane helix</keyword>
<organism evidence="2 3">
    <name type="scientific">Absicoccus porci</name>
    <dbReference type="NCBI Taxonomy" id="2486576"/>
    <lineage>
        <taxon>Bacteria</taxon>
        <taxon>Bacillati</taxon>
        <taxon>Bacillota</taxon>
        <taxon>Erysipelotrichia</taxon>
        <taxon>Erysipelotrichales</taxon>
        <taxon>Erysipelotrichaceae</taxon>
        <taxon>Absicoccus</taxon>
    </lineage>
</organism>
<dbReference type="RefSeq" id="WP_128521159.1">
    <property type="nucleotide sequence ID" value="NZ_RJQC01000005.1"/>
</dbReference>
<dbReference type="AlphaFoldDB" id="A0A3N0HY40"/>
<evidence type="ECO:0000313" key="3">
    <source>
        <dbReference type="Proteomes" id="UP000276568"/>
    </source>
</evidence>
<comment type="caution">
    <text evidence="2">The sequence shown here is derived from an EMBL/GenBank/DDBJ whole genome shotgun (WGS) entry which is preliminary data.</text>
</comment>
<accession>A0A3N0HY40</accession>
<keyword evidence="1" id="KW-0472">Membrane</keyword>